<name>A0A8H8BUH8_9HELO</name>
<evidence type="ECO:0000313" key="2">
    <source>
        <dbReference type="EMBL" id="KAG4424118.1"/>
    </source>
</evidence>
<dbReference type="AlphaFoldDB" id="A0A8H8BUH8"/>
<reference evidence="2" key="1">
    <citation type="submission" date="2021-02" db="EMBL/GenBank/DDBJ databases">
        <title>Genome sequence Cadophora malorum strain M34.</title>
        <authorList>
            <person name="Stefanovic E."/>
            <person name="Vu D."/>
            <person name="Scully C."/>
            <person name="Dijksterhuis J."/>
            <person name="Roader J."/>
            <person name="Houbraken J."/>
        </authorList>
    </citation>
    <scope>NUCLEOTIDE SEQUENCE</scope>
    <source>
        <strain evidence="2">M34</strain>
    </source>
</reference>
<accession>A0A8H8BUH8</accession>
<dbReference type="Proteomes" id="UP000664132">
    <property type="component" value="Unassembled WGS sequence"/>
</dbReference>
<evidence type="ECO:0000313" key="3">
    <source>
        <dbReference type="Proteomes" id="UP000664132"/>
    </source>
</evidence>
<feature type="region of interest" description="Disordered" evidence="1">
    <location>
        <begin position="98"/>
        <end position="132"/>
    </location>
</feature>
<proteinExistence type="predicted"/>
<protein>
    <submittedName>
        <fullName evidence="2">Uncharacterized protein</fullName>
    </submittedName>
</protein>
<keyword evidence="3" id="KW-1185">Reference proteome</keyword>
<gene>
    <name evidence="2" type="ORF">IFR04_002672</name>
</gene>
<comment type="caution">
    <text evidence="2">The sequence shown here is derived from an EMBL/GenBank/DDBJ whole genome shotgun (WGS) entry which is preliminary data.</text>
</comment>
<evidence type="ECO:0000256" key="1">
    <source>
        <dbReference type="SAM" id="MobiDB-lite"/>
    </source>
</evidence>
<feature type="compositionally biased region" description="Basic and acidic residues" evidence="1">
    <location>
        <begin position="106"/>
        <end position="132"/>
    </location>
</feature>
<organism evidence="2 3">
    <name type="scientific">Cadophora malorum</name>
    <dbReference type="NCBI Taxonomy" id="108018"/>
    <lineage>
        <taxon>Eukaryota</taxon>
        <taxon>Fungi</taxon>
        <taxon>Dikarya</taxon>
        <taxon>Ascomycota</taxon>
        <taxon>Pezizomycotina</taxon>
        <taxon>Leotiomycetes</taxon>
        <taxon>Helotiales</taxon>
        <taxon>Ploettnerulaceae</taxon>
        <taxon>Cadophora</taxon>
    </lineage>
</organism>
<sequence>MTDKNISLGESKKTTRGPVFRCEKKDGEDWPVAIFSSYIVTLQMYIIPRDDSPTLPPVPFPIPTATPVAAGAPMLPPMTLEQISEMFALWQRAQAGQTGTFPPAREQSKEPEIKKQHGEKRPLSDAEVRSSKKLKIDENGVIDITSDGEDEVEDDIEYEDEEDAVIDAPEVNRNRWARRRNVLEDSNDEAEEGLFVEQDEY</sequence>
<dbReference type="EMBL" id="JAFJYH010000024">
    <property type="protein sequence ID" value="KAG4424118.1"/>
    <property type="molecule type" value="Genomic_DNA"/>
</dbReference>